<evidence type="ECO:0000256" key="12">
    <source>
        <dbReference type="ARBA" id="ARBA00037312"/>
    </source>
</evidence>
<dbReference type="Pfam" id="PF00295">
    <property type="entry name" value="Glyco_hydro_28"/>
    <property type="match status" value="1"/>
</dbReference>
<dbReference type="GeneID" id="19326160"/>
<evidence type="ECO:0000256" key="10">
    <source>
        <dbReference type="ARBA" id="ARBA00023316"/>
    </source>
</evidence>
<keyword evidence="3" id="KW-0964">Secreted</keyword>
<organism evidence="16 17">
    <name type="scientific">Phaeoacremonium minimum (strain UCR-PA7)</name>
    <name type="common">Esca disease fungus</name>
    <name type="synonym">Togninia minima</name>
    <dbReference type="NCBI Taxonomy" id="1286976"/>
    <lineage>
        <taxon>Eukaryota</taxon>
        <taxon>Fungi</taxon>
        <taxon>Dikarya</taxon>
        <taxon>Ascomycota</taxon>
        <taxon>Pezizomycotina</taxon>
        <taxon>Sordariomycetes</taxon>
        <taxon>Sordariomycetidae</taxon>
        <taxon>Togniniales</taxon>
        <taxon>Togniniaceae</taxon>
        <taxon>Phaeoacremonium</taxon>
    </lineage>
</organism>
<dbReference type="EMBL" id="KB933187">
    <property type="protein sequence ID" value="EON98865.1"/>
    <property type="molecule type" value="Genomic_DNA"/>
</dbReference>
<proteinExistence type="inferred from homology"/>
<name>R8BHQ4_PHAM7</name>
<keyword evidence="17" id="KW-1185">Reference proteome</keyword>
<dbReference type="GO" id="GO:0047911">
    <property type="term" value="F:galacturan 1,4-alpha-galacturonidase activity"/>
    <property type="evidence" value="ECO:0007669"/>
    <property type="project" value="UniProtKB-EC"/>
</dbReference>
<evidence type="ECO:0000256" key="8">
    <source>
        <dbReference type="ARBA" id="ARBA00023277"/>
    </source>
</evidence>
<dbReference type="GO" id="GO:0005576">
    <property type="term" value="C:extracellular region"/>
    <property type="evidence" value="ECO:0007669"/>
    <property type="project" value="UniProtKB-SubCell"/>
</dbReference>
<dbReference type="GO" id="GO:0004650">
    <property type="term" value="F:polygalacturonase activity"/>
    <property type="evidence" value="ECO:0007669"/>
    <property type="project" value="InterPro"/>
</dbReference>
<keyword evidence="4" id="KW-0732">Signal</keyword>
<dbReference type="PANTHER" id="PTHR31736:SF12">
    <property type="entry name" value="EXO-POLYGALACTURONASE, PUTATIVE-RELATED"/>
    <property type="match status" value="1"/>
</dbReference>
<gene>
    <name evidence="16" type="ORF">UCRPA7_5591</name>
</gene>
<dbReference type="GO" id="GO:0016829">
    <property type="term" value="F:lyase activity"/>
    <property type="evidence" value="ECO:0007669"/>
    <property type="project" value="UniProtKB-KW"/>
</dbReference>
<accession>R8BHQ4</accession>
<keyword evidence="10" id="KW-0961">Cell wall biogenesis/degradation</keyword>
<dbReference type="InterPro" id="IPR011050">
    <property type="entry name" value="Pectin_lyase_fold/virulence"/>
</dbReference>
<dbReference type="PANTHER" id="PTHR31736">
    <property type="match status" value="1"/>
</dbReference>
<dbReference type="Proteomes" id="UP000014074">
    <property type="component" value="Unassembled WGS sequence"/>
</dbReference>
<keyword evidence="7" id="KW-0325">Glycoprotein</keyword>
<keyword evidence="9 15" id="KW-0326">Glycosidase</keyword>
<evidence type="ECO:0000256" key="14">
    <source>
        <dbReference type="ARBA" id="ARBA00048766"/>
    </source>
</evidence>
<comment type="catalytic activity">
    <reaction evidence="14">
        <text>[(1-&gt;4)-alpha-D-galacturonosyl](n) + H2O = alpha-D-galacturonate + [(1-&gt;4)-alpha-D-galacturonosyl](n-1)</text>
        <dbReference type="Rhea" id="RHEA:14117"/>
        <dbReference type="Rhea" id="RHEA-COMP:14570"/>
        <dbReference type="Rhea" id="RHEA-COMP:14572"/>
        <dbReference type="ChEBI" id="CHEBI:15377"/>
        <dbReference type="ChEBI" id="CHEBI:58658"/>
        <dbReference type="ChEBI" id="CHEBI:140523"/>
        <dbReference type="EC" id="3.2.1.67"/>
    </reaction>
</comment>
<keyword evidence="11" id="KW-0624">Polysaccharide degradation</keyword>
<dbReference type="SUPFAM" id="SSF51126">
    <property type="entry name" value="Pectin lyase-like"/>
    <property type="match status" value="1"/>
</dbReference>
<dbReference type="GO" id="GO:0000272">
    <property type="term" value="P:polysaccharide catabolic process"/>
    <property type="evidence" value="ECO:0007669"/>
    <property type="project" value="UniProtKB-KW"/>
</dbReference>
<evidence type="ECO:0000256" key="5">
    <source>
        <dbReference type="ARBA" id="ARBA00022801"/>
    </source>
</evidence>
<dbReference type="Gene3D" id="2.160.20.10">
    <property type="entry name" value="Single-stranded right-handed beta-helix, Pectin lyase-like"/>
    <property type="match status" value="1"/>
</dbReference>
<evidence type="ECO:0000313" key="16">
    <source>
        <dbReference type="EMBL" id="EON98865.1"/>
    </source>
</evidence>
<dbReference type="AlphaFoldDB" id="R8BHQ4"/>
<evidence type="ECO:0000256" key="4">
    <source>
        <dbReference type="ARBA" id="ARBA00022729"/>
    </source>
</evidence>
<evidence type="ECO:0000256" key="6">
    <source>
        <dbReference type="ARBA" id="ARBA00023157"/>
    </source>
</evidence>
<evidence type="ECO:0000256" key="3">
    <source>
        <dbReference type="ARBA" id="ARBA00022525"/>
    </source>
</evidence>
<sequence length="183" mass="18983">MVFRNFSRTGGGMAFGSIGQYADAPDYIHNVSVSDMAVKQLIHPGYGGASVSGGACFKECVGFSAGVPPQGGGGGTGEVSNITFTNLRVEVAQAIYINKCYHKVDIQANYCDTSTLVIEHLSFTNVSGTVQGTTGIALDCSLAAPCHDLSFFGVDLRASGTDIPAKVVCDNAINVTGVTCQED</sequence>
<evidence type="ECO:0000313" key="17">
    <source>
        <dbReference type="Proteomes" id="UP000014074"/>
    </source>
</evidence>
<evidence type="ECO:0000256" key="2">
    <source>
        <dbReference type="ARBA" id="ARBA00008834"/>
    </source>
</evidence>
<keyword evidence="5 15" id="KW-0378">Hydrolase</keyword>
<dbReference type="EC" id="3.2.1.67" evidence="13"/>
<comment type="function">
    <text evidence="12">Specific in hydrolyzing the terminal glycosidic bond of polygalacturonic acid and oligogalacturonates.</text>
</comment>
<keyword evidence="8" id="KW-0119">Carbohydrate metabolism</keyword>
<dbReference type="InterPro" id="IPR012334">
    <property type="entry name" value="Pectin_lyas_fold"/>
</dbReference>
<comment type="subcellular location">
    <subcellularLocation>
        <location evidence="1">Secreted</location>
    </subcellularLocation>
</comment>
<evidence type="ECO:0000256" key="7">
    <source>
        <dbReference type="ARBA" id="ARBA00023180"/>
    </source>
</evidence>
<dbReference type="OrthoDB" id="187139at2759"/>
<evidence type="ECO:0000256" key="1">
    <source>
        <dbReference type="ARBA" id="ARBA00004613"/>
    </source>
</evidence>
<keyword evidence="16" id="KW-0456">Lyase</keyword>
<evidence type="ECO:0000256" key="13">
    <source>
        <dbReference type="ARBA" id="ARBA00038933"/>
    </source>
</evidence>
<keyword evidence="6" id="KW-1015">Disulfide bond</keyword>
<dbReference type="RefSeq" id="XP_007916327.1">
    <property type="nucleotide sequence ID" value="XM_007918136.1"/>
</dbReference>
<dbReference type="HOGENOM" id="CLU_1476143_0_0_1"/>
<evidence type="ECO:0000256" key="9">
    <source>
        <dbReference type="ARBA" id="ARBA00023295"/>
    </source>
</evidence>
<protein>
    <recommendedName>
        <fullName evidence="13">galacturonan 1,4-alpha-galacturonidase</fullName>
        <ecNumber evidence="13">3.2.1.67</ecNumber>
    </recommendedName>
</protein>
<dbReference type="GO" id="GO:0071555">
    <property type="term" value="P:cell wall organization"/>
    <property type="evidence" value="ECO:0007669"/>
    <property type="project" value="UniProtKB-KW"/>
</dbReference>
<evidence type="ECO:0000256" key="15">
    <source>
        <dbReference type="RuleBase" id="RU361169"/>
    </source>
</evidence>
<dbReference type="eggNOG" id="ENOG502QWT4">
    <property type="taxonomic scope" value="Eukaryota"/>
</dbReference>
<dbReference type="InterPro" id="IPR000743">
    <property type="entry name" value="Glyco_hydro_28"/>
</dbReference>
<comment type="similarity">
    <text evidence="2 15">Belongs to the glycosyl hydrolase 28 family.</text>
</comment>
<evidence type="ECO:0000256" key="11">
    <source>
        <dbReference type="ARBA" id="ARBA00023326"/>
    </source>
</evidence>
<dbReference type="KEGG" id="tmn:UCRPA7_5591"/>
<reference evidence="17" key="1">
    <citation type="journal article" date="2013" name="Genome Announc.">
        <title>Draft genome sequence of the ascomycete Phaeoacremonium aleophilum strain UCR-PA7, a causal agent of the esca disease complex in grapevines.</title>
        <authorList>
            <person name="Blanco-Ulate B."/>
            <person name="Rolshausen P."/>
            <person name="Cantu D."/>
        </authorList>
    </citation>
    <scope>NUCLEOTIDE SEQUENCE [LARGE SCALE GENOMIC DNA]</scope>
    <source>
        <strain evidence="17">UCR-PA7</strain>
    </source>
</reference>